<sequence>MRRPVLLLVLVSFVLAACTWRSDDSDRGDAPEPQPTPTTSISFEDLGVADWPSPDEARFPEPPARPEWLAAEEYARMVAAVRTWAVQAVASPEQVGAGLPEELAAMIADAGEDDAVAPALAQGNVLDPGLEVLATGLTGAWTLSDDGESMNLALQTRAAYEVRTPDGPVRVIGVLRTQGIIAGPDTPEWGTVMGWQEFGAADCAIALDGFLTAGGDADDLQSDLGTFAEIGNGDEAITPELPDDQLVDEDFKRRCEAGRV</sequence>
<feature type="chain" id="PRO_5038505289" description="Lipoprotein" evidence="2">
    <location>
        <begin position="17"/>
        <end position="260"/>
    </location>
</feature>
<dbReference type="EMBL" id="JACTVM010000002">
    <property type="protein sequence ID" value="MBC9226112.1"/>
    <property type="molecule type" value="Genomic_DNA"/>
</dbReference>
<evidence type="ECO:0000313" key="4">
    <source>
        <dbReference type="Proteomes" id="UP000620591"/>
    </source>
</evidence>
<accession>A0A8I0EVV5</accession>
<proteinExistence type="predicted"/>
<dbReference type="Proteomes" id="UP000620591">
    <property type="component" value="Unassembled WGS sequence"/>
</dbReference>
<dbReference type="AlphaFoldDB" id="A0A8I0EVV5"/>
<evidence type="ECO:0000256" key="1">
    <source>
        <dbReference type="SAM" id="MobiDB-lite"/>
    </source>
</evidence>
<gene>
    <name evidence="3" type="ORF">IBG24_07280</name>
</gene>
<feature type="region of interest" description="Disordered" evidence="1">
    <location>
        <begin position="22"/>
        <end position="63"/>
    </location>
</feature>
<comment type="caution">
    <text evidence="3">The sequence shown here is derived from an EMBL/GenBank/DDBJ whole genome shotgun (WGS) entry which is preliminary data.</text>
</comment>
<evidence type="ECO:0008006" key="5">
    <source>
        <dbReference type="Google" id="ProtNLM"/>
    </source>
</evidence>
<keyword evidence="2" id="KW-0732">Signal</keyword>
<name>A0A8I0EVV5_9ACTN</name>
<organism evidence="3 4">
    <name type="scientific">Aeromicrobium senzhongii</name>
    <dbReference type="NCBI Taxonomy" id="2663859"/>
    <lineage>
        <taxon>Bacteria</taxon>
        <taxon>Bacillati</taxon>
        <taxon>Actinomycetota</taxon>
        <taxon>Actinomycetes</taxon>
        <taxon>Propionibacteriales</taxon>
        <taxon>Nocardioidaceae</taxon>
        <taxon>Aeromicrobium</taxon>
    </lineage>
</organism>
<evidence type="ECO:0000256" key="2">
    <source>
        <dbReference type="SAM" id="SignalP"/>
    </source>
</evidence>
<evidence type="ECO:0000313" key="3">
    <source>
        <dbReference type="EMBL" id="MBC9226112.1"/>
    </source>
</evidence>
<dbReference type="RefSeq" id="WP_187769116.1">
    <property type="nucleotide sequence ID" value="NZ_JACTVM010000002.1"/>
</dbReference>
<protein>
    <recommendedName>
        <fullName evidence="5">Lipoprotein</fullName>
    </recommendedName>
</protein>
<dbReference type="PROSITE" id="PS51257">
    <property type="entry name" value="PROKAR_LIPOPROTEIN"/>
    <property type="match status" value="1"/>
</dbReference>
<reference evidence="3" key="1">
    <citation type="submission" date="2020-09" db="EMBL/GenBank/DDBJ databases">
        <title>Novel species in genus Aeromicrobium.</title>
        <authorList>
            <person name="Zhang G."/>
        </authorList>
    </citation>
    <scope>NUCLEOTIDE SEQUENCE</scope>
    <source>
        <strain evidence="3">Zg-636</strain>
    </source>
</reference>
<feature type="signal peptide" evidence="2">
    <location>
        <begin position="1"/>
        <end position="16"/>
    </location>
</feature>